<dbReference type="AlphaFoldDB" id="A0A1X6YHX8"/>
<keyword evidence="2" id="KW-1185">Reference proteome</keyword>
<reference evidence="1 2" key="1">
    <citation type="submission" date="2017-03" db="EMBL/GenBank/DDBJ databases">
        <authorList>
            <person name="Afonso C.L."/>
            <person name="Miller P.J."/>
            <person name="Scott M.A."/>
            <person name="Spackman E."/>
            <person name="Goraichik I."/>
            <person name="Dimitrov K.M."/>
            <person name="Suarez D.L."/>
            <person name="Swayne D.E."/>
        </authorList>
    </citation>
    <scope>NUCLEOTIDE SEQUENCE [LARGE SCALE GENOMIC DNA]</scope>
    <source>
        <strain evidence="1 2">CECT 7450</strain>
    </source>
</reference>
<evidence type="ECO:0000313" key="1">
    <source>
        <dbReference type="EMBL" id="SLN21529.1"/>
    </source>
</evidence>
<name>A0A1X6YHX8_9RHOB</name>
<accession>A0A1X6YHX8</accession>
<gene>
    <name evidence="1" type="ORF">ROA7450_00768</name>
</gene>
<dbReference type="Proteomes" id="UP000193061">
    <property type="component" value="Unassembled WGS sequence"/>
</dbReference>
<evidence type="ECO:0000313" key="2">
    <source>
        <dbReference type="Proteomes" id="UP000193061"/>
    </source>
</evidence>
<proteinExistence type="predicted"/>
<dbReference type="EMBL" id="FWFX01000002">
    <property type="protein sequence ID" value="SLN21529.1"/>
    <property type="molecule type" value="Genomic_DNA"/>
</dbReference>
<organism evidence="1 2">
    <name type="scientific">Roseovarius albus</name>
    <dbReference type="NCBI Taxonomy" id="1247867"/>
    <lineage>
        <taxon>Bacteria</taxon>
        <taxon>Pseudomonadati</taxon>
        <taxon>Pseudomonadota</taxon>
        <taxon>Alphaproteobacteria</taxon>
        <taxon>Rhodobacterales</taxon>
        <taxon>Roseobacteraceae</taxon>
        <taxon>Roseovarius</taxon>
    </lineage>
</organism>
<sequence length="51" mass="5878">MFYPTLRDILLGARFLHSPHISELAEALCDDQHSEECRNVQAECEDEDSNE</sequence>
<protein>
    <submittedName>
        <fullName evidence="1">Uncharacterized protein</fullName>
    </submittedName>
</protein>